<dbReference type="GO" id="GO:0006400">
    <property type="term" value="P:tRNA modification"/>
    <property type="evidence" value="ECO:0007669"/>
    <property type="project" value="InterPro"/>
</dbReference>
<dbReference type="GO" id="GO:0016740">
    <property type="term" value="F:transferase activity"/>
    <property type="evidence" value="ECO:0007669"/>
    <property type="project" value="UniProtKB-KW"/>
</dbReference>
<dbReference type="NCBIfam" id="TIGR00449">
    <property type="entry name" value="tgt_general"/>
    <property type="match status" value="1"/>
</dbReference>
<dbReference type="SUPFAM" id="SSF51713">
    <property type="entry name" value="tRNA-guanine transglycosylase"/>
    <property type="match status" value="1"/>
</dbReference>
<dbReference type="Pfam" id="PF01702">
    <property type="entry name" value="TGT"/>
    <property type="match status" value="1"/>
</dbReference>
<accession>A0A061SQ46</accession>
<evidence type="ECO:0000256" key="1">
    <source>
        <dbReference type="ARBA" id="ARBA00022723"/>
    </source>
</evidence>
<dbReference type="PANTHER" id="PTHR43468">
    <property type="match status" value="1"/>
</dbReference>
<dbReference type="GO" id="GO:0046872">
    <property type="term" value="F:metal ion binding"/>
    <property type="evidence" value="ECO:0007669"/>
    <property type="project" value="UniProtKB-KW"/>
</dbReference>
<organism evidence="3">
    <name type="scientific">Tetraselmis sp. GSL018</name>
    <dbReference type="NCBI Taxonomy" id="582737"/>
    <lineage>
        <taxon>Eukaryota</taxon>
        <taxon>Viridiplantae</taxon>
        <taxon>Chlorophyta</taxon>
        <taxon>core chlorophytes</taxon>
        <taxon>Chlorodendrophyceae</taxon>
        <taxon>Chlorodendrales</taxon>
        <taxon>Chlorodendraceae</taxon>
        <taxon>Tetraselmis</taxon>
    </lineage>
</organism>
<evidence type="ECO:0000313" key="3">
    <source>
        <dbReference type="EMBL" id="JAC84826.1"/>
    </source>
</evidence>
<proteinExistence type="predicted"/>
<dbReference type="EMBL" id="GBEZ01000022">
    <property type="protein sequence ID" value="JAC84826.1"/>
    <property type="molecule type" value="Transcribed_RNA"/>
</dbReference>
<sequence>MQRSLKAHLEDPRQQAMYGIVHGGSDADLRRHSAEFVTGLPFDGFAVGGTLGKDMAEMEQLLAPVLPRLPARKPRHVLGIGDDRSMEALVRLGADTFDSCYPTRVGRHGTALTSGGRVRVLASRFSRAFDRPLDRACRCPTCQNHSIGYINHLIRAKEPLAGDLISLHNLHFMCNSMRELRQAVLLDRI</sequence>
<evidence type="ECO:0000259" key="2">
    <source>
        <dbReference type="Pfam" id="PF01702"/>
    </source>
</evidence>
<dbReference type="PANTHER" id="PTHR43468:SF1">
    <property type="entry name" value="TRNA-GUANOSINE(34) QUEUINE TRANSGLYCOSYLASE"/>
    <property type="match status" value="1"/>
</dbReference>
<keyword evidence="3" id="KW-0808">Transferase</keyword>
<dbReference type="InterPro" id="IPR036511">
    <property type="entry name" value="TGT-like_sf"/>
</dbReference>
<dbReference type="AlphaFoldDB" id="A0A061SQ46"/>
<keyword evidence="1" id="KW-0479">Metal-binding</keyword>
<reference evidence="3" key="1">
    <citation type="submission" date="2014-05" db="EMBL/GenBank/DDBJ databases">
        <title>The transcriptome of the halophilic microalga Tetraselmis sp. GSL018 isolated from the Great Salt Lake, Utah.</title>
        <authorList>
            <person name="Jinkerson R.E."/>
            <person name="D'Adamo S."/>
            <person name="Posewitz M.C."/>
        </authorList>
    </citation>
    <scope>NUCLEOTIDE SEQUENCE</scope>
    <source>
        <strain evidence="3">GSL018</strain>
    </source>
</reference>
<feature type="domain" description="tRNA-guanine(15) transglycosylase-like" evidence="2">
    <location>
        <begin position="2"/>
        <end position="188"/>
    </location>
</feature>
<dbReference type="InterPro" id="IPR002616">
    <property type="entry name" value="tRNA_ribo_trans-like"/>
</dbReference>
<protein>
    <submittedName>
        <fullName evidence="3">Queuine tRNA-ribosyltransferase</fullName>
    </submittedName>
</protein>
<gene>
    <name evidence="3" type="primary">TGT</name>
    <name evidence="3" type="ORF">TSPGSL018_51</name>
</gene>
<name>A0A061SQ46_9CHLO</name>
<dbReference type="Gene3D" id="3.20.20.105">
    <property type="entry name" value="Queuine tRNA-ribosyltransferase-like"/>
    <property type="match status" value="1"/>
</dbReference>